<dbReference type="HOGENOM" id="CLU_3294779_0_0_11"/>
<keyword evidence="2" id="KW-0131">Cell cycle</keyword>
<organism evidence="2 3">
    <name type="scientific">Cutibacterium avidum ATCC 25577</name>
    <dbReference type="NCBI Taxonomy" id="997355"/>
    <lineage>
        <taxon>Bacteria</taxon>
        <taxon>Bacillati</taxon>
        <taxon>Actinomycetota</taxon>
        <taxon>Actinomycetes</taxon>
        <taxon>Propionibacteriales</taxon>
        <taxon>Propionibacteriaceae</taxon>
        <taxon>Cutibacterium</taxon>
    </lineage>
</organism>
<name>G4CXJ4_9ACTN</name>
<dbReference type="EMBL" id="AGBA01000013">
    <property type="protein sequence ID" value="EGY77708.1"/>
    <property type="molecule type" value="Genomic_DNA"/>
</dbReference>
<keyword evidence="3" id="KW-1185">Reference proteome</keyword>
<evidence type="ECO:0000313" key="2">
    <source>
        <dbReference type="EMBL" id="EGY77708.1"/>
    </source>
</evidence>
<dbReference type="AlphaFoldDB" id="G4CXJ4"/>
<comment type="caution">
    <text evidence="2">The sequence shown here is derived from an EMBL/GenBank/DDBJ whole genome shotgun (WGS) entry which is preliminary data.</text>
</comment>
<dbReference type="InterPro" id="IPR001509">
    <property type="entry name" value="Epimerase_deHydtase"/>
</dbReference>
<protein>
    <submittedName>
        <fullName evidence="2">Cell division inhibitor</fullName>
    </submittedName>
</protein>
<keyword evidence="2" id="KW-0132">Cell division</keyword>
<dbReference type="InterPro" id="IPR036291">
    <property type="entry name" value="NAD(P)-bd_dom_sf"/>
</dbReference>
<evidence type="ECO:0000313" key="3">
    <source>
        <dbReference type="Proteomes" id="UP000005332"/>
    </source>
</evidence>
<accession>G4CXJ4</accession>
<dbReference type="GO" id="GO:0051301">
    <property type="term" value="P:cell division"/>
    <property type="evidence" value="ECO:0007669"/>
    <property type="project" value="UniProtKB-KW"/>
</dbReference>
<gene>
    <name evidence="2" type="ORF">HMPREF9153_1251</name>
</gene>
<proteinExistence type="predicted"/>
<dbReference type="SUPFAM" id="SSF51735">
    <property type="entry name" value="NAD(P)-binding Rossmann-fold domains"/>
    <property type="match status" value="1"/>
</dbReference>
<dbReference type="Gene3D" id="3.40.50.720">
    <property type="entry name" value="NAD(P)-binding Rossmann-like Domain"/>
    <property type="match status" value="1"/>
</dbReference>
<feature type="domain" description="NAD-dependent epimerase/dehydratase" evidence="1">
    <location>
        <begin position="3"/>
        <end position="37"/>
    </location>
</feature>
<dbReference type="Proteomes" id="UP000005332">
    <property type="component" value="Unassembled WGS sequence"/>
</dbReference>
<reference evidence="2 3" key="1">
    <citation type="submission" date="2011-06" db="EMBL/GenBank/DDBJ databases">
        <authorList>
            <person name="Muzny D."/>
            <person name="Qin X."/>
            <person name="Deng J."/>
            <person name="Jiang H."/>
            <person name="Liu Y."/>
            <person name="Qu J."/>
            <person name="Song X.-Z."/>
            <person name="Zhang L."/>
            <person name="Thornton R."/>
            <person name="Coyle M."/>
            <person name="Francisco L."/>
            <person name="Jackson L."/>
            <person name="Javaid M."/>
            <person name="Korchina V."/>
            <person name="Kovar C."/>
            <person name="Mata R."/>
            <person name="Mathew T."/>
            <person name="Ngo R."/>
            <person name="Nguyen L."/>
            <person name="Nguyen N."/>
            <person name="Okwuonu G."/>
            <person name="Ongeri F."/>
            <person name="Pham C."/>
            <person name="Simmons D."/>
            <person name="Wilczek-Boney K."/>
            <person name="Hale W."/>
            <person name="Jakkamsetti A."/>
            <person name="Pham P."/>
            <person name="Ruth R."/>
            <person name="San Lucas F."/>
            <person name="Warren J."/>
            <person name="Zhang J."/>
            <person name="Zhao Z."/>
            <person name="Zhou C."/>
            <person name="Zhu D."/>
            <person name="Lee S."/>
            <person name="Bess C."/>
            <person name="Blankenburg K."/>
            <person name="Forbes L."/>
            <person name="Fu Q."/>
            <person name="Gubbala S."/>
            <person name="Hirani K."/>
            <person name="Jayaseelan J.C."/>
            <person name="Lara F."/>
            <person name="Munidasa M."/>
            <person name="Palculict T."/>
            <person name="Patil S."/>
            <person name="Pu L.-L."/>
            <person name="Saada N."/>
            <person name="Tang L."/>
            <person name="Weissenberger G."/>
            <person name="Zhu Y."/>
            <person name="Hemphill L."/>
            <person name="Shang Y."/>
            <person name="Youmans B."/>
            <person name="Ayvaz T."/>
            <person name="Ross M."/>
            <person name="Santibanez J."/>
            <person name="Aqrawi P."/>
            <person name="Gross S."/>
            <person name="Joshi V."/>
            <person name="Fowler G."/>
            <person name="Nazareth L."/>
            <person name="Reid J."/>
            <person name="Worley K."/>
            <person name="Petrosino J."/>
            <person name="Highlander S."/>
            <person name="Gibbs R."/>
        </authorList>
    </citation>
    <scope>NUCLEOTIDE SEQUENCE [LARGE SCALE GENOMIC DNA]</scope>
    <source>
        <strain evidence="2 3">ATCC 25577</strain>
    </source>
</reference>
<sequence>MNIVITGEAGFIGQYVTRRLHGHDLIVRLVSETSTAQEVR</sequence>
<evidence type="ECO:0000259" key="1">
    <source>
        <dbReference type="Pfam" id="PF01370"/>
    </source>
</evidence>
<dbReference type="Pfam" id="PF01370">
    <property type="entry name" value="Epimerase"/>
    <property type="match status" value="1"/>
</dbReference>
<dbReference type="PATRIC" id="fig|997355.3.peg.1234"/>